<protein>
    <submittedName>
        <fullName evidence="13">S-like-RNase 2</fullName>
    </submittedName>
</protein>
<name>A0A514CS09_NICAT</name>
<feature type="signal peptide" evidence="12">
    <location>
        <begin position="1"/>
        <end position="22"/>
    </location>
</feature>
<dbReference type="PROSITE" id="PS00531">
    <property type="entry name" value="RNASE_T2_2"/>
    <property type="match status" value="1"/>
</dbReference>
<dbReference type="GO" id="GO:0005576">
    <property type="term" value="C:extracellular region"/>
    <property type="evidence" value="ECO:0007669"/>
    <property type="project" value="UniProtKB-SubCell"/>
</dbReference>
<evidence type="ECO:0000256" key="7">
    <source>
        <dbReference type="ARBA" id="ARBA00022801"/>
    </source>
</evidence>
<evidence type="ECO:0000313" key="13">
    <source>
        <dbReference type="EMBL" id="QDH82748.1"/>
    </source>
</evidence>
<dbReference type="InterPro" id="IPR033697">
    <property type="entry name" value="Ribonuclease_T2_eukaryotic"/>
</dbReference>
<proteinExistence type="evidence at transcript level"/>
<dbReference type="AlphaFoldDB" id="A0A514CS09"/>
<comment type="subcellular location">
    <subcellularLocation>
        <location evidence="1">Secreted</location>
        <location evidence="1">Extracellular space</location>
    </subcellularLocation>
</comment>
<sequence length="218" mass="25385">MFRSQLASTFFIFSFALSPVYGDFDQMQLVLTWPPTYCHGKSCARIPTNFSIHGLWPDNQHELLNDCNKLFTRILNHSKCNALDDRWPDLKYNKMGNIQTQNFWMYQYNKHGTCCTELYSQEAYFDLAMKLKDKFDVLQMLKNQGVIPGKTYTVNKIEEAIREVTQAYPNLNCIGDPPKTMELKEIGICFNREATEVVACHRRKTCNPLNKNEISFPQ</sequence>
<evidence type="ECO:0000256" key="9">
    <source>
        <dbReference type="ARBA" id="ARBA00023180"/>
    </source>
</evidence>
<dbReference type="GO" id="GO:0006401">
    <property type="term" value="P:RNA catabolic process"/>
    <property type="evidence" value="ECO:0007669"/>
    <property type="project" value="TreeGrafter"/>
</dbReference>
<dbReference type="PANTHER" id="PTHR11240">
    <property type="entry name" value="RIBONUCLEASE T2"/>
    <property type="match status" value="1"/>
</dbReference>
<dbReference type="CDD" id="cd01061">
    <property type="entry name" value="RNase_T2_euk"/>
    <property type="match status" value="1"/>
</dbReference>
<keyword evidence="7" id="KW-0378">Hydrolase</keyword>
<evidence type="ECO:0000256" key="5">
    <source>
        <dbReference type="ARBA" id="ARBA00022729"/>
    </source>
</evidence>
<dbReference type="Pfam" id="PF00445">
    <property type="entry name" value="Ribonuclease_T2"/>
    <property type="match status" value="1"/>
</dbReference>
<dbReference type="GO" id="GO:0033897">
    <property type="term" value="F:ribonuclease T2 activity"/>
    <property type="evidence" value="ECO:0007669"/>
    <property type="project" value="InterPro"/>
</dbReference>
<keyword evidence="8" id="KW-1015">Disulfide bond</keyword>
<evidence type="ECO:0000256" key="6">
    <source>
        <dbReference type="ARBA" id="ARBA00022759"/>
    </source>
</evidence>
<keyword evidence="4" id="KW-0540">Nuclease</keyword>
<comment type="similarity">
    <text evidence="2 11">Belongs to the RNase T2 family.</text>
</comment>
<organism evidence="13">
    <name type="scientific">Nicotiana attenuata</name>
    <name type="common">Coyote tobacco</name>
    <dbReference type="NCBI Taxonomy" id="49451"/>
    <lineage>
        <taxon>Eukaryota</taxon>
        <taxon>Viridiplantae</taxon>
        <taxon>Streptophyta</taxon>
        <taxon>Embryophyta</taxon>
        <taxon>Tracheophyta</taxon>
        <taxon>Spermatophyta</taxon>
        <taxon>Magnoliopsida</taxon>
        <taxon>eudicotyledons</taxon>
        <taxon>Gunneridae</taxon>
        <taxon>Pentapetalae</taxon>
        <taxon>asterids</taxon>
        <taxon>lamiids</taxon>
        <taxon>Solanales</taxon>
        <taxon>Solanaceae</taxon>
        <taxon>Nicotianoideae</taxon>
        <taxon>Nicotianeae</taxon>
        <taxon>Nicotiana</taxon>
    </lineage>
</organism>
<keyword evidence="10" id="KW-0456">Lyase</keyword>
<evidence type="ECO:0000256" key="3">
    <source>
        <dbReference type="ARBA" id="ARBA00022525"/>
    </source>
</evidence>
<keyword evidence="6" id="KW-0255">Endonuclease</keyword>
<dbReference type="GO" id="GO:0003723">
    <property type="term" value="F:RNA binding"/>
    <property type="evidence" value="ECO:0007669"/>
    <property type="project" value="InterPro"/>
</dbReference>
<dbReference type="InterPro" id="IPR033130">
    <property type="entry name" value="RNase_T2_His_AS_2"/>
</dbReference>
<evidence type="ECO:0000256" key="10">
    <source>
        <dbReference type="ARBA" id="ARBA00023239"/>
    </source>
</evidence>
<dbReference type="GO" id="GO:0016787">
    <property type="term" value="F:hydrolase activity"/>
    <property type="evidence" value="ECO:0007669"/>
    <property type="project" value="UniProtKB-KW"/>
</dbReference>
<evidence type="ECO:0000256" key="8">
    <source>
        <dbReference type="ARBA" id="ARBA00023157"/>
    </source>
</evidence>
<evidence type="ECO:0000256" key="11">
    <source>
        <dbReference type="RuleBase" id="RU004328"/>
    </source>
</evidence>
<dbReference type="InterPro" id="IPR018188">
    <property type="entry name" value="RNase_T2_His_AS_1"/>
</dbReference>
<keyword evidence="3" id="KW-0964">Secreted</keyword>
<feature type="chain" id="PRO_5022166260" evidence="12">
    <location>
        <begin position="23"/>
        <end position="218"/>
    </location>
</feature>
<reference evidence="13" key="1">
    <citation type="submission" date="2018-07" db="EMBL/GenBank/DDBJ databases">
        <authorList>
            <person name="Guo H."/>
        </authorList>
    </citation>
    <scope>NUCLEOTIDE SEQUENCE</scope>
</reference>
<evidence type="ECO:0000256" key="2">
    <source>
        <dbReference type="ARBA" id="ARBA00007469"/>
    </source>
</evidence>
<evidence type="ECO:0000256" key="4">
    <source>
        <dbReference type="ARBA" id="ARBA00022722"/>
    </source>
</evidence>
<evidence type="ECO:0000256" key="1">
    <source>
        <dbReference type="ARBA" id="ARBA00004239"/>
    </source>
</evidence>
<dbReference type="SUPFAM" id="SSF55895">
    <property type="entry name" value="Ribonuclease Rh-like"/>
    <property type="match status" value="1"/>
</dbReference>
<dbReference type="InterPro" id="IPR001568">
    <property type="entry name" value="RNase_T2-like"/>
</dbReference>
<keyword evidence="5 12" id="KW-0732">Signal</keyword>
<accession>A0A514CS09</accession>
<dbReference type="EMBL" id="MH580449">
    <property type="protein sequence ID" value="QDH82748.1"/>
    <property type="molecule type" value="mRNA"/>
</dbReference>
<dbReference type="Gene3D" id="3.90.730.10">
    <property type="entry name" value="Ribonuclease T2-like"/>
    <property type="match status" value="1"/>
</dbReference>
<keyword evidence="9" id="KW-0325">Glycoprotein</keyword>
<dbReference type="InterPro" id="IPR036430">
    <property type="entry name" value="RNase_T2-like_sf"/>
</dbReference>
<dbReference type="PANTHER" id="PTHR11240:SF81">
    <property type="entry name" value="RIBONUCLEASE S-2"/>
    <property type="match status" value="1"/>
</dbReference>
<dbReference type="PROSITE" id="PS00530">
    <property type="entry name" value="RNASE_T2_1"/>
    <property type="match status" value="1"/>
</dbReference>
<evidence type="ECO:0000256" key="12">
    <source>
        <dbReference type="SAM" id="SignalP"/>
    </source>
</evidence>